<feature type="binding site" evidence="5">
    <location>
        <position position="387"/>
    </location>
    <ligand>
        <name>Fe cation</name>
        <dbReference type="ChEBI" id="CHEBI:24875"/>
        <note>catalytic</note>
    </ligand>
</feature>
<comment type="caution">
    <text evidence="7">The sequence shown here is derived from an EMBL/GenBank/DDBJ whole genome shotgun (WGS) entry which is preliminary data.</text>
</comment>
<evidence type="ECO:0000256" key="6">
    <source>
        <dbReference type="SAM" id="MobiDB-lite"/>
    </source>
</evidence>
<dbReference type="Pfam" id="PF03055">
    <property type="entry name" value="RPE65"/>
    <property type="match status" value="1"/>
</dbReference>
<name>A0A1Y2HDR2_9FUNG</name>
<feature type="region of interest" description="Disordered" evidence="6">
    <location>
        <begin position="1"/>
        <end position="22"/>
    </location>
</feature>
<dbReference type="OrthoDB" id="407010at2759"/>
<dbReference type="GO" id="GO:0016121">
    <property type="term" value="P:carotene catabolic process"/>
    <property type="evidence" value="ECO:0007669"/>
    <property type="project" value="TreeGrafter"/>
</dbReference>
<comment type="cofactor">
    <cofactor evidence="5">
        <name>Fe(2+)</name>
        <dbReference type="ChEBI" id="CHEBI:29033"/>
    </cofactor>
    <text evidence="5">Binds 1 Fe(2+) ion per subunit.</text>
</comment>
<dbReference type="PANTHER" id="PTHR10543">
    <property type="entry name" value="BETA-CAROTENE DIOXYGENASE"/>
    <property type="match status" value="1"/>
</dbReference>
<feature type="binding site" evidence="5">
    <location>
        <position position="434"/>
    </location>
    <ligand>
        <name>Fe cation</name>
        <dbReference type="ChEBI" id="CHEBI:24875"/>
        <note>catalytic</note>
    </ligand>
</feature>
<evidence type="ECO:0000256" key="2">
    <source>
        <dbReference type="ARBA" id="ARBA00022723"/>
    </source>
</evidence>
<comment type="similarity">
    <text evidence="1">Belongs to the carotenoid oxygenase family.</text>
</comment>
<dbReference type="EMBL" id="MCFL01000065">
    <property type="protein sequence ID" value="ORZ31212.1"/>
    <property type="molecule type" value="Genomic_DNA"/>
</dbReference>
<evidence type="ECO:0000313" key="7">
    <source>
        <dbReference type="EMBL" id="ORZ31212.1"/>
    </source>
</evidence>
<protein>
    <submittedName>
        <fullName evidence="7">Carotenoid oxygenase</fullName>
    </submittedName>
</protein>
<dbReference type="Proteomes" id="UP000193411">
    <property type="component" value="Unassembled WGS sequence"/>
</dbReference>
<dbReference type="AlphaFoldDB" id="A0A1Y2HDR2"/>
<accession>A0A1Y2HDR2</accession>
<gene>
    <name evidence="7" type="ORF">BCR44DRAFT_1442973</name>
</gene>
<dbReference type="InterPro" id="IPR004294">
    <property type="entry name" value="Carotenoid_Oase"/>
</dbReference>
<dbReference type="STRING" id="765915.A0A1Y2HDR2"/>
<keyword evidence="8" id="KW-1185">Reference proteome</keyword>
<keyword evidence="2 5" id="KW-0479">Metal-binding</keyword>
<sequence>MVNTKEGRKEGKKRQDQRAKKEWRGGLLLSLAGAQGINPNHNMLSSRTATATIALAFRRNPSRATIMTPSSPAAASDCRPPNAIYATNASTATCATARFLPASGFQPIPEVIEPVAVAVKGTLPPWLAGSLYRLTASKFDIPLVAPAANSGLAQTQSPAPVVKAMHWFDGLSMLHKYELDGSSNTVKYRSRVTSKDTEQQIVADGCFSGFGPADPCRSLYKRVMSAFVSAGPVSGADGAPNINVTITPTATVVPPLAPRPSLTTDSATERIDYPYLIAKTDYKILQLIDPVTLNPLPISSASATNSPTRFNYTDLSPDLAGGVTSAAHHHQDPTTGDYYHFMIDIKGPNTQLVVFCIPAQASHGASATNARARVVARVPIGFAPYIHSFAATADYLVFILQPYYLGWDEGVVVSKQSGKCVRSFAIPEAVFFFHTVNAWQVQEVGGKDEQVVVDVVAYESPSLVYKMMVDRMSPELRGDQDLGVIKRFTIPLADATAATGAAGPEHVKCELVSPKGVELPRINPLYLTHPTRFVYCMLQHLDETTRQALDPERAATGFMRAICKVDTHTKSFAGVWTAPGCYPGEPVFIPRPSGNGARTEEDDGVVLTIVLDAIRSVSFLLLLDGKTFEEVARAEIEGPMPFGFHGSFVGNVKEMDAIN</sequence>
<evidence type="ECO:0000256" key="4">
    <source>
        <dbReference type="ARBA" id="ARBA00023004"/>
    </source>
</evidence>
<dbReference type="GO" id="GO:0046872">
    <property type="term" value="F:metal ion binding"/>
    <property type="evidence" value="ECO:0007669"/>
    <property type="project" value="UniProtKB-KW"/>
</dbReference>
<evidence type="ECO:0000313" key="8">
    <source>
        <dbReference type="Proteomes" id="UP000193411"/>
    </source>
</evidence>
<evidence type="ECO:0000256" key="1">
    <source>
        <dbReference type="ARBA" id="ARBA00006787"/>
    </source>
</evidence>
<dbReference type="GO" id="GO:0010436">
    <property type="term" value="F:carotenoid dioxygenase activity"/>
    <property type="evidence" value="ECO:0007669"/>
    <property type="project" value="TreeGrafter"/>
</dbReference>
<organism evidence="7 8">
    <name type="scientific">Catenaria anguillulae PL171</name>
    <dbReference type="NCBI Taxonomy" id="765915"/>
    <lineage>
        <taxon>Eukaryota</taxon>
        <taxon>Fungi</taxon>
        <taxon>Fungi incertae sedis</taxon>
        <taxon>Blastocladiomycota</taxon>
        <taxon>Blastocladiomycetes</taxon>
        <taxon>Blastocladiales</taxon>
        <taxon>Catenariaceae</taxon>
        <taxon>Catenaria</taxon>
    </lineage>
</organism>
<feature type="binding site" evidence="5">
    <location>
        <position position="645"/>
    </location>
    <ligand>
        <name>Fe cation</name>
        <dbReference type="ChEBI" id="CHEBI:24875"/>
        <note>catalytic</note>
    </ligand>
</feature>
<dbReference type="PANTHER" id="PTHR10543:SF24">
    <property type="entry name" value="CAROTENOID ISOMEROOXYGENASE"/>
    <property type="match status" value="1"/>
</dbReference>
<feature type="binding site" evidence="5">
    <location>
        <position position="328"/>
    </location>
    <ligand>
        <name>Fe cation</name>
        <dbReference type="ChEBI" id="CHEBI:24875"/>
        <note>catalytic</note>
    </ligand>
</feature>
<reference evidence="7 8" key="1">
    <citation type="submission" date="2016-07" db="EMBL/GenBank/DDBJ databases">
        <title>Pervasive Adenine N6-methylation of Active Genes in Fungi.</title>
        <authorList>
            <consortium name="DOE Joint Genome Institute"/>
            <person name="Mondo S.J."/>
            <person name="Dannebaum R.O."/>
            <person name="Kuo R.C."/>
            <person name="Labutti K."/>
            <person name="Haridas S."/>
            <person name="Kuo A."/>
            <person name="Salamov A."/>
            <person name="Ahrendt S.R."/>
            <person name="Lipzen A."/>
            <person name="Sullivan W."/>
            <person name="Andreopoulos W.B."/>
            <person name="Clum A."/>
            <person name="Lindquist E."/>
            <person name="Daum C."/>
            <person name="Ramamoorthy G.K."/>
            <person name="Gryganskyi A."/>
            <person name="Culley D."/>
            <person name="Magnuson J.K."/>
            <person name="James T.Y."/>
            <person name="O'Malley M.A."/>
            <person name="Stajich J.E."/>
            <person name="Spatafora J.W."/>
            <person name="Visel A."/>
            <person name="Grigoriev I.V."/>
        </authorList>
    </citation>
    <scope>NUCLEOTIDE SEQUENCE [LARGE SCALE GENOMIC DNA]</scope>
    <source>
        <strain evidence="7 8">PL171</strain>
    </source>
</reference>
<evidence type="ECO:0000256" key="5">
    <source>
        <dbReference type="PIRSR" id="PIRSR604294-1"/>
    </source>
</evidence>
<proteinExistence type="inferred from homology"/>
<keyword evidence="3" id="KW-0560">Oxidoreductase</keyword>
<keyword evidence="4 5" id="KW-0408">Iron</keyword>
<evidence type="ECO:0000256" key="3">
    <source>
        <dbReference type="ARBA" id="ARBA00023002"/>
    </source>
</evidence>